<evidence type="ECO:0000313" key="2">
    <source>
        <dbReference type="Proteomes" id="UP001241377"/>
    </source>
</evidence>
<name>A0ACC2VIZ8_9TREE</name>
<accession>A0ACC2VIZ8</accession>
<sequence length="733" mass="78322">MSATYPHLTALSSSYQTSSYATQSNLETLIAKHIAHDEHGAGAAEGVRRRSSAASHQREHRPVMPRGYPSAVNEEMVFDDEDDEHHADEASSLLSRSHRQHGRQSSIVSTVASRIGGVEGRRLSTSSYLTSRDRNRLAKLTSIVGGGDVPEDDDGSRPLHDRQTSSGTTGSGHTLPPPHAAERRASRTASMSWSPLAAGVTPGFTSTDVEAAAETLFGFRPDGFTSQSQQHMLLDPAEELDPAEDLELPTDDKGMIVESWRPAVAAELKVLAKTAGPVFFTQVAEYSLVLASVISIGHLGTVDLAASSLAGMTASVTAFSILQGMASALDTLLPAAWTSSDPTRVGLWTQRMFIVAAVSLIPMYLLWFQAESILLFLRQDPVVAARAGLYLRYLSIGLPGYAANLIMRKYFQSQNLMKPPTIVIAIVAPMNAVLNYLLVWGPKSIRLGFVGAPLATAISFNAAALVSIGYATFFAPKTAWGGFDRKEAFRKLGTITSLGLAGTIMVSSEWWAWEGVSLSVSLLGPVALAVNSILLSFSSILFQIPQSMGIATAVRVGNLLGAGRPYEARLAAILALILSVITSVFNSALLVIFRNKIAYIFNTDPEVVVEVGKVTIYVAAFQIADGLVGSSGGVLRAVGKQSAGALINLTAYYVLGLPFGIYLCFKKDMGLIGLWLGLTLALFYAGLSSVAIILRVDWPHAVDKARDRLGLPPLEEGKPSDDVPSYGTMMGGH</sequence>
<comment type="caution">
    <text evidence="1">The sequence shown here is derived from an EMBL/GenBank/DDBJ whole genome shotgun (WGS) entry which is preliminary data.</text>
</comment>
<gene>
    <name evidence="1" type="ORF">QFC19_006218</name>
</gene>
<reference evidence="1" key="1">
    <citation type="submission" date="2023-04" db="EMBL/GenBank/DDBJ databases">
        <title>Draft Genome sequencing of Naganishia species isolated from polar environments using Oxford Nanopore Technology.</title>
        <authorList>
            <person name="Leo P."/>
            <person name="Venkateswaran K."/>
        </authorList>
    </citation>
    <scope>NUCLEOTIDE SEQUENCE</scope>
    <source>
        <strain evidence="1">MNA-CCFEE 5261</strain>
    </source>
</reference>
<keyword evidence="2" id="KW-1185">Reference proteome</keyword>
<dbReference type="Proteomes" id="UP001241377">
    <property type="component" value="Unassembled WGS sequence"/>
</dbReference>
<organism evidence="1 2">
    <name type="scientific">Naganishia cerealis</name>
    <dbReference type="NCBI Taxonomy" id="610337"/>
    <lineage>
        <taxon>Eukaryota</taxon>
        <taxon>Fungi</taxon>
        <taxon>Dikarya</taxon>
        <taxon>Basidiomycota</taxon>
        <taxon>Agaricomycotina</taxon>
        <taxon>Tremellomycetes</taxon>
        <taxon>Filobasidiales</taxon>
        <taxon>Filobasidiaceae</taxon>
        <taxon>Naganishia</taxon>
    </lineage>
</organism>
<protein>
    <submittedName>
        <fullName evidence="1">Uncharacterized protein</fullName>
    </submittedName>
</protein>
<proteinExistence type="predicted"/>
<evidence type="ECO:0000313" key="1">
    <source>
        <dbReference type="EMBL" id="KAJ9098880.1"/>
    </source>
</evidence>
<dbReference type="EMBL" id="JASBWR010000073">
    <property type="protein sequence ID" value="KAJ9098880.1"/>
    <property type="molecule type" value="Genomic_DNA"/>
</dbReference>